<organism evidence="2 3">
    <name type="scientific">Faecalibacter bovis</name>
    <dbReference type="NCBI Taxonomy" id="2898187"/>
    <lineage>
        <taxon>Bacteria</taxon>
        <taxon>Pseudomonadati</taxon>
        <taxon>Bacteroidota</taxon>
        <taxon>Flavobacteriia</taxon>
        <taxon>Flavobacteriales</taxon>
        <taxon>Weeksellaceae</taxon>
        <taxon>Faecalibacter</taxon>
    </lineage>
</organism>
<name>A0ABX7XBL6_9FLAO</name>
<evidence type="ECO:0008006" key="4">
    <source>
        <dbReference type="Google" id="ProtNLM"/>
    </source>
</evidence>
<dbReference type="EMBL" id="CP072842">
    <property type="protein sequence ID" value="QTV05278.1"/>
    <property type="molecule type" value="Genomic_DNA"/>
</dbReference>
<keyword evidence="3" id="KW-1185">Reference proteome</keyword>
<protein>
    <recommendedName>
        <fullName evidence="4">TonB C-terminal domain-containing protein</fullName>
    </recommendedName>
</protein>
<sequence>MNIKKTVLLLLLSINTFTFAQEKTYTIKEVEKIAIYPGCDETLDNNEQIKCLNNKLLSDLFSQLSDSVNRMTASNRSGHFKTFNTFVINSNGDFVDIVSNGDRQLSDAVKNAFKKLNKIQTKTNKKIIPAKNSDGENVNLKFSIPVSVSISK</sequence>
<reference evidence="3" key="2">
    <citation type="submission" date="2021-04" db="EMBL/GenBank/DDBJ databases">
        <title>Taxonomy of Flavobacteriaceae bacterium ZY171143.</title>
        <authorList>
            <person name="Li F."/>
        </authorList>
    </citation>
    <scope>NUCLEOTIDE SEQUENCE [LARGE SCALE GENOMIC DNA]</scope>
    <source>
        <strain evidence="3">ZY171143</strain>
    </source>
</reference>
<proteinExistence type="predicted"/>
<feature type="chain" id="PRO_5046956193" description="TonB C-terminal domain-containing protein" evidence="1">
    <location>
        <begin position="21"/>
        <end position="152"/>
    </location>
</feature>
<dbReference type="RefSeq" id="WP_230475907.1">
    <property type="nucleotide sequence ID" value="NZ_CP072842.1"/>
</dbReference>
<dbReference type="Proteomes" id="UP000672011">
    <property type="component" value="Chromosome"/>
</dbReference>
<evidence type="ECO:0000256" key="1">
    <source>
        <dbReference type="SAM" id="SignalP"/>
    </source>
</evidence>
<evidence type="ECO:0000313" key="3">
    <source>
        <dbReference type="Proteomes" id="UP000672011"/>
    </source>
</evidence>
<gene>
    <name evidence="2" type="ORF">J9309_10900</name>
</gene>
<accession>A0ABX7XBL6</accession>
<feature type="signal peptide" evidence="1">
    <location>
        <begin position="1"/>
        <end position="20"/>
    </location>
</feature>
<evidence type="ECO:0000313" key="2">
    <source>
        <dbReference type="EMBL" id="QTV05278.1"/>
    </source>
</evidence>
<reference evidence="2 3" key="1">
    <citation type="journal article" date="2021" name="Int. J. Syst. Evol. Microbiol.">
        <title>Faecalibacter bovis sp. nov., isolated from cow faeces.</title>
        <authorList>
            <person name="Li F."/>
            <person name="Zhao W."/>
            <person name="Hong Q."/>
            <person name="Shao Q."/>
            <person name="Song J."/>
            <person name="Yang S."/>
        </authorList>
    </citation>
    <scope>NUCLEOTIDE SEQUENCE [LARGE SCALE GENOMIC DNA]</scope>
    <source>
        <strain evidence="2 3">ZY171143</strain>
    </source>
</reference>
<keyword evidence="1" id="KW-0732">Signal</keyword>